<dbReference type="AlphaFoldDB" id="A0A831TFE6"/>
<organism evidence="9">
    <name type="scientific">Thermorudis peleae</name>
    <dbReference type="NCBI Taxonomy" id="1382356"/>
    <lineage>
        <taxon>Bacteria</taxon>
        <taxon>Pseudomonadati</taxon>
        <taxon>Thermomicrobiota</taxon>
        <taxon>Thermomicrobia</taxon>
        <taxon>Thermomicrobia incertae sedis</taxon>
        <taxon>Thermorudis</taxon>
    </lineage>
</organism>
<feature type="transmembrane region" description="Helical" evidence="7">
    <location>
        <begin position="187"/>
        <end position="209"/>
    </location>
</feature>
<sequence>MKQTEADRTGMALEGGAVRALRTERTPGLRWWLRRRAVVGYAFVAPALAFLLVFAFLPFVFTIYVSLHEWNMLTPVSSMPFRGLENYRYLLLDDPLFRQTFANTVTFAVGNVALSTLLGLTVALVLNSRVRFRTFWRAIYFLPYVTSSVAIAIVWANIYNANYGLLNGILEMLGLPPQRFLASVSQAMPSVIAVAVWHSVGYFMILFLAGLQNIPGELYDAAKVDGAGDWQRFRFITLPLLKPTMLFVVVVNTLISLQVFDLVFILTNGGPVNATNTLVLYMYRTAFEFTRMGRATAMAILLFLITFAITLVQLHLLRERR</sequence>
<proteinExistence type="inferred from homology"/>
<feature type="transmembrane region" description="Helical" evidence="7">
    <location>
        <begin position="138"/>
        <end position="158"/>
    </location>
</feature>
<comment type="subcellular location">
    <subcellularLocation>
        <location evidence="1 7">Cell membrane</location>
        <topology evidence="1 7">Multi-pass membrane protein</topology>
    </subcellularLocation>
</comment>
<gene>
    <name evidence="9" type="ORF">ENP34_07830</name>
</gene>
<keyword evidence="4 7" id="KW-0812">Transmembrane</keyword>
<dbReference type="GO" id="GO:0055085">
    <property type="term" value="P:transmembrane transport"/>
    <property type="evidence" value="ECO:0007669"/>
    <property type="project" value="InterPro"/>
</dbReference>
<dbReference type="PROSITE" id="PS50928">
    <property type="entry name" value="ABC_TM1"/>
    <property type="match status" value="1"/>
</dbReference>
<reference evidence="9" key="1">
    <citation type="journal article" date="2020" name="mSystems">
        <title>Genome- and Community-Level Interaction Insights into Carbon Utilization and Element Cycling Functions of Hydrothermarchaeota in Hydrothermal Sediment.</title>
        <authorList>
            <person name="Zhou Z."/>
            <person name="Liu Y."/>
            <person name="Xu W."/>
            <person name="Pan J."/>
            <person name="Luo Z.H."/>
            <person name="Li M."/>
        </authorList>
    </citation>
    <scope>NUCLEOTIDE SEQUENCE [LARGE SCALE GENOMIC DNA]</scope>
    <source>
        <strain evidence="9">SpSt-210</strain>
    </source>
</reference>
<feature type="transmembrane region" description="Helical" evidence="7">
    <location>
        <begin position="38"/>
        <end position="65"/>
    </location>
</feature>
<evidence type="ECO:0000256" key="3">
    <source>
        <dbReference type="ARBA" id="ARBA00022475"/>
    </source>
</evidence>
<dbReference type="PANTHER" id="PTHR30193:SF37">
    <property type="entry name" value="INNER MEMBRANE ABC TRANSPORTER PERMEASE PROTEIN YCJO"/>
    <property type="match status" value="1"/>
</dbReference>
<evidence type="ECO:0000256" key="7">
    <source>
        <dbReference type="RuleBase" id="RU363032"/>
    </source>
</evidence>
<accession>A0A831TFE6</accession>
<dbReference type="InterPro" id="IPR000515">
    <property type="entry name" value="MetI-like"/>
</dbReference>
<evidence type="ECO:0000256" key="6">
    <source>
        <dbReference type="ARBA" id="ARBA00023136"/>
    </source>
</evidence>
<feature type="domain" description="ABC transmembrane type-1" evidence="8">
    <location>
        <begin position="101"/>
        <end position="313"/>
    </location>
</feature>
<dbReference type="Pfam" id="PF00528">
    <property type="entry name" value="BPD_transp_1"/>
    <property type="match status" value="1"/>
</dbReference>
<protein>
    <submittedName>
        <fullName evidence="9">Sugar ABC transporter permease</fullName>
    </submittedName>
</protein>
<keyword evidence="2 7" id="KW-0813">Transport</keyword>
<evidence type="ECO:0000259" key="8">
    <source>
        <dbReference type="PROSITE" id="PS50928"/>
    </source>
</evidence>
<dbReference type="GO" id="GO:0005886">
    <property type="term" value="C:plasma membrane"/>
    <property type="evidence" value="ECO:0007669"/>
    <property type="project" value="UniProtKB-SubCell"/>
</dbReference>
<keyword evidence="5 7" id="KW-1133">Transmembrane helix</keyword>
<dbReference type="InterPro" id="IPR035906">
    <property type="entry name" value="MetI-like_sf"/>
</dbReference>
<feature type="transmembrane region" description="Helical" evidence="7">
    <location>
        <begin position="244"/>
        <end position="266"/>
    </location>
</feature>
<evidence type="ECO:0000256" key="5">
    <source>
        <dbReference type="ARBA" id="ARBA00022989"/>
    </source>
</evidence>
<comment type="similarity">
    <text evidence="7">Belongs to the binding-protein-dependent transport system permease family.</text>
</comment>
<evidence type="ECO:0000256" key="4">
    <source>
        <dbReference type="ARBA" id="ARBA00022692"/>
    </source>
</evidence>
<dbReference type="SUPFAM" id="SSF161098">
    <property type="entry name" value="MetI-like"/>
    <property type="match status" value="1"/>
</dbReference>
<keyword evidence="3" id="KW-1003">Cell membrane</keyword>
<evidence type="ECO:0000256" key="2">
    <source>
        <dbReference type="ARBA" id="ARBA00022448"/>
    </source>
</evidence>
<name>A0A831TFE6_9BACT</name>
<dbReference type="Gene3D" id="1.10.3720.10">
    <property type="entry name" value="MetI-like"/>
    <property type="match status" value="1"/>
</dbReference>
<keyword evidence="6 7" id="KW-0472">Membrane</keyword>
<evidence type="ECO:0000313" key="9">
    <source>
        <dbReference type="EMBL" id="HEG91336.1"/>
    </source>
</evidence>
<dbReference type="CDD" id="cd06261">
    <property type="entry name" value="TM_PBP2"/>
    <property type="match status" value="1"/>
</dbReference>
<feature type="transmembrane region" description="Helical" evidence="7">
    <location>
        <begin position="297"/>
        <end position="317"/>
    </location>
</feature>
<evidence type="ECO:0000256" key="1">
    <source>
        <dbReference type="ARBA" id="ARBA00004651"/>
    </source>
</evidence>
<comment type="caution">
    <text evidence="9">The sequence shown here is derived from an EMBL/GenBank/DDBJ whole genome shotgun (WGS) entry which is preliminary data.</text>
</comment>
<dbReference type="InterPro" id="IPR051393">
    <property type="entry name" value="ABC_transporter_permease"/>
</dbReference>
<dbReference type="EMBL" id="DSIY01000189">
    <property type="protein sequence ID" value="HEG91336.1"/>
    <property type="molecule type" value="Genomic_DNA"/>
</dbReference>
<dbReference type="PANTHER" id="PTHR30193">
    <property type="entry name" value="ABC TRANSPORTER PERMEASE PROTEIN"/>
    <property type="match status" value="1"/>
</dbReference>
<feature type="transmembrane region" description="Helical" evidence="7">
    <location>
        <begin position="101"/>
        <end position="126"/>
    </location>
</feature>